<accession>W2PK83</accession>
<dbReference type="RefSeq" id="XP_008913586.1">
    <property type="nucleotide sequence ID" value="XM_008915338.1"/>
</dbReference>
<sequence>MQIQASVAALSLALVAFTAEASVPVTVYNQCSENVDLYDNSAVETIAPGGTTSRTLAEGFSGMFRNGVSSQATLAEFAVTGGFLWYDISIIPTGTVGPGYCGSLEECKAVTGGTGYNTPMQIAPSGCQTVTCLQDGCADAYQYPKDDTKTHACSDTTSVVLTFCPGGSGGSTPSTYDSTQQQQQQQQQQEMTPAPTTAAPTTAPPTQPPTQAPTTQPPTEAPTTQPPTQPPTEAPTTQPPTEAPTQPPTEAPTQPPTEAPTQPPTEAPTQAPTEAPTPTPTETPTATTVTPEPTTETPSTPEVQYASSNSTSNDEEQEAATVAPSKVTKTGTTTAATPAPVAQVISAPSTSTSSKSSNDNTETANTQASADNGTDSGTYIATGLGGCAVIAAVAVVAVARKKKKELDATEGKDYSQEELMTPVTQINVL</sequence>
<dbReference type="EMBL" id="KI669630">
    <property type="protein sequence ID" value="ETN01031.1"/>
    <property type="molecule type" value="Genomic_DNA"/>
</dbReference>
<reference evidence="4 5" key="2">
    <citation type="submission" date="2013-11" db="EMBL/GenBank/DDBJ databases">
        <title>The Genome Sequence of Phytophthora parasitica INRA-310.</title>
        <authorList>
            <consortium name="The Broad Institute Genomics Platform"/>
            <person name="Russ C."/>
            <person name="Tyler B."/>
            <person name="Panabieres F."/>
            <person name="Shan W."/>
            <person name="Tripathy S."/>
            <person name="Grunwald N."/>
            <person name="Machado M."/>
            <person name="Johnson C.S."/>
            <person name="Arredondo F."/>
            <person name="Hong C."/>
            <person name="Coffey M."/>
            <person name="Young S.K."/>
            <person name="Zeng Q."/>
            <person name="Gargeya S."/>
            <person name="Fitzgerald M."/>
            <person name="Abouelleil A."/>
            <person name="Alvarado L."/>
            <person name="Chapman S.B."/>
            <person name="Gainer-Dewar J."/>
            <person name="Goldberg J."/>
            <person name="Griggs A."/>
            <person name="Gujja S."/>
            <person name="Hansen M."/>
            <person name="Howarth C."/>
            <person name="Imamovic A."/>
            <person name="Ireland A."/>
            <person name="Larimer J."/>
            <person name="McCowan C."/>
            <person name="Murphy C."/>
            <person name="Pearson M."/>
            <person name="Poon T.W."/>
            <person name="Priest M."/>
            <person name="Roberts A."/>
            <person name="Saif S."/>
            <person name="Shea T."/>
            <person name="Sykes S."/>
            <person name="Wortman J."/>
            <person name="Nusbaum C."/>
            <person name="Birren B."/>
        </authorList>
    </citation>
    <scope>NUCLEOTIDE SEQUENCE [LARGE SCALE GENOMIC DNA]</scope>
    <source>
        <strain evidence="4 5">INRA-310</strain>
    </source>
</reference>
<keyword evidence="2" id="KW-0472">Membrane</keyword>
<dbReference type="Proteomes" id="UP000018817">
    <property type="component" value="Unassembled WGS sequence"/>
</dbReference>
<proteinExistence type="predicted"/>
<name>W2PK83_PHYN3</name>
<evidence type="ECO:0000313" key="4">
    <source>
        <dbReference type="EMBL" id="ETN01031.1"/>
    </source>
</evidence>
<evidence type="ECO:0008006" key="6">
    <source>
        <dbReference type="Google" id="ProtNLM"/>
    </source>
</evidence>
<feature type="compositionally biased region" description="Pro residues" evidence="1">
    <location>
        <begin position="202"/>
        <end position="266"/>
    </location>
</feature>
<evidence type="ECO:0000256" key="3">
    <source>
        <dbReference type="SAM" id="SignalP"/>
    </source>
</evidence>
<feature type="compositionally biased region" description="Low complexity" evidence="1">
    <location>
        <begin position="282"/>
        <end position="302"/>
    </location>
</feature>
<dbReference type="OrthoDB" id="430315at2759"/>
<keyword evidence="2" id="KW-0812">Transmembrane</keyword>
<evidence type="ECO:0000256" key="1">
    <source>
        <dbReference type="SAM" id="MobiDB-lite"/>
    </source>
</evidence>
<dbReference type="GeneID" id="20186471"/>
<feature type="signal peptide" evidence="3">
    <location>
        <begin position="1"/>
        <end position="21"/>
    </location>
</feature>
<dbReference type="PRINTS" id="PR01217">
    <property type="entry name" value="PRICHEXTENSN"/>
</dbReference>
<feature type="region of interest" description="Disordered" evidence="1">
    <location>
        <begin position="164"/>
        <end position="379"/>
    </location>
</feature>
<dbReference type="VEuPathDB" id="FungiDB:PPTG_17477"/>
<feature type="compositionally biased region" description="Low complexity" evidence="1">
    <location>
        <begin position="171"/>
        <end position="201"/>
    </location>
</feature>
<dbReference type="InterPro" id="IPR037176">
    <property type="entry name" value="Osmotin/thaumatin-like_sf"/>
</dbReference>
<dbReference type="SMART" id="SM00205">
    <property type="entry name" value="THN"/>
    <property type="match status" value="1"/>
</dbReference>
<evidence type="ECO:0000256" key="2">
    <source>
        <dbReference type="SAM" id="Phobius"/>
    </source>
</evidence>
<gene>
    <name evidence="4" type="ORF">PPTG_17477</name>
</gene>
<keyword evidence="2" id="KW-1133">Transmembrane helix</keyword>
<dbReference type="InterPro" id="IPR001938">
    <property type="entry name" value="Thaumatin"/>
</dbReference>
<feature type="chain" id="PRO_5004822135" description="Thaumatin-like protein 1" evidence="3">
    <location>
        <begin position="22"/>
        <end position="429"/>
    </location>
</feature>
<keyword evidence="3" id="KW-0732">Signal</keyword>
<dbReference type="SUPFAM" id="SSF49870">
    <property type="entry name" value="Osmotin, thaumatin-like protein"/>
    <property type="match status" value="1"/>
</dbReference>
<protein>
    <recommendedName>
        <fullName evidence="6">Thaumatin-like protein 1</fullName>
    </recommendedName>
</protein>
<feature type="compositionally biased region" description="Polar residues" evidence="1">
    <location>
        <begin position="358"/>
        <end position="379"/>
    </location>
</feature>
<feature type="compositionally biased region" description="Low complexity" evidence="1">
    <location>
        <begin position="326"/>
        <end position="342"/>
    </location>
</feature>
<dbReference type="AlphaFoldDB" id="W2PK83"/>
<evidence type="ECO:0000313" key="5">
    <source>
        <dbReference type="Proteomes" id="UP000018817"/>
    </source>
</evidence>
<dbReference type="PANTHER" id="PTHR31737:SF2">
    <property type="entry name" value="PROTEIN TOS1"/>
    <property type="match status" value="1"/>
</dbReference>
<organism evidence="4 5">
    <name type="scientific">Phytophthora nicotianae (strain INRA-310)</name>
    <name type="common">Phytophthora parasitica</name>
    <dbReference type="NCBI Taxonomy" id="761204"/>
    <lineage>
        <taxon>Eukaryota</taxon>
        <taxon>Sar</taxon>
        <taxon>Stramenopiles</taxon>
        <taxon>Oomycota</taxon>
        <taxon>Peronosporomycetes</taxon>
        <taxon>Peronosporales</taxon>
        <taxon>Peronosporaceae</taxon>
        <taxon>Phytophthora</taxon>
    </lineage>
</organism>
<dbReference type="PROSITE" id="PS51367">
    <property type="entry name" value="THAUMATIN_2"/>
    <property type="match status" value="1"/>
</dbReference>
<reference evidence="5" key="1">
    <citation type="submission" date="2011-12" db="EMBL/GenBank/DDBJ databases">
        <authorList>
            <consortium name="The Broad Institute Genome Sequencing Platform"/>
            <person name="Russ C."/>
            <person name="Tyler B."/>
            <person name="Panabieres F."/>
            <person name="Shan W."/>
            <person name="Tripathy S."/>
            <person name="Grunwald N."/>
            <person name="Machado M."/>
            <person name="Young S.K."/>
            <person name="Zeng Q."/>
            <person name="Gargeya S."/>
            <person name="Fitzgerald M."/>
            <person name="Haas B."/>
            <person name="Abouelleil A."/>
            <person name="Alvarado L."/>
            <person name="Arachchi H.M."/>
            <person name="Berlin A."/>
            <person name="Chapman S.B."/>
            <person name="Gearin G."/>
            <person name="Goldberg J."/>
            <person name="Griggs A."/>
            <person name="Gujja S."/>
            <person name="Hansen M."/>
            <person name="Heiman D."/>
            <person name="Howarth C."/>
            <person name="Larimer J."/>
            <person name="Lui A."/>
            <person name="MacDonald P.J.P."/>
            <person name="McCowen C."/>
            <person name="Montmayeur A."/>
            <person name="Murphy C."/>
            <person name="Neiman D."/>
            <person name="Pearson M."/>
            <person name="Priest M."/>
            <person name="Roberts A."/>
            <person name="Saif S."/>
            <person name="Shea T."/>
            <person name="Sisk P."/>
            <person name="Stolte C."/>
            <person name="Sykes S."/>
            <person name="Wortman J."/>
            <person name="Nusbaum C."/>
            <person name="Birren B."/>
        </authorList>
    </citation>
    <scope>NUCLEOTIDE SEQUENCE [LARGE SCALE GENOMIC DNA]</scope>
    <source>
        <strain evidence="5">INRA-310</strain>
    </source>
</reference>
<dbReference type="PANTHER" id="PTHR31737">
    <property type="entry name" value="PROTEIN TOS1"/>
    <property type="match status" value="1"/>
</dbReference>
<dbReference type="STRING" id="761204.W2PK83"/>
<feature type="transmembrane region" description="Helical" evidence="2">
    <location>
        <begin position="379"/>
        <end position="399"/>
    </location>
</feature>